<keyword evidence="1" id="KW-0472">Membrane</keyword>
<proteinExistence type="predicted"/>
<gene>
    <name evidence="2" type="ORF">HBF32_01515</name>
</gene>
<accession>A0A7X5QRQ8</accession>
<keyword evidence="1" id="KW-0812">Transmembrane</keyword>
<feature type="transmembrane region" description="Helical" evidence="1">
    <location>
        <begin position="160"/>
        <end position="180"/>
    </location>
</feature>
<protein>
    <submittedName>
        <fullName evidence="2">Uncharacterized protein</fullName>
    </submittedName>
</protein>
<evidence type="ECO:0000313" key="3">
    <source>
        <dbReference type="Proteomes" id="UP000518878"/>
    </source>
</evidence>
<dbReference type="AlphaFoldDB" id="A0A7X5QRQ8"/>
<name>A0A7X5QRQ8_9GAMM</name>
<organism evidence="2 3">
    <name type="scientific">Luteibacter yeojuensis</name>
    <dbReference type="NCBI Taxonomy" id="345309"/>
    <lineage>
        <taxon>Bacteria</taxon>
        <taxon>Pseudomonadati</taxon>
        <taxon>Pseudomonadota</taxon>
        <taxon>Gammaproteobacteria</taxon>
        <taxon>Lysobacterales</taxon>
        <taxon>Rhodanobacteraceae</taxon>
        <taxon>Luteibacter</taxon>
    </lineage>
</organism>
<sequence length="420" mass="45380">MPRHELADAGMSFGERARIGWRYPMRGAAPMTIGAITLFESLAFLPITGLKLLVIGLGWMAIYTYAFECLRHSADGYADPPELAINSEDKTSVALILIQLTGNAVGVLAPIFLGVPGLLVSLLFAFVLPVITMSLTFDGVGAALNPVTWVAAIRRFGSPYLLLFAVMLASSLLQAAAQYAMKDHGPTFFGTLGYYLVANYLTVYNFHLMGALIHHRHEALGYRPESMAIAEAAEPDDDMALLAHVNLIARDDVPGATDILTERLREGLAPAPLHARYRELLRAQDRQPELLVHGQIWIAALVAANETRRALGVVQDCLGVDTAFLPDDPGTCGPLADTAAHGGMTRLALHLALGYLRTWPRDMGAPYHGLLALRMHERLGQVAEAAALGRRLLADYPEHPLAADVEALLATLATARKVSP</sequence>
<dbReference type="EMBL" id="JAAQTL010000001">
    <property type="protein sequence ID" value="NID14144.1"/>
    <property type="molecule type" value="Genomic_DNA"/>
</dbReference>
<evidence type="ECO:0000256" key="1">
    <source>
        <dbReference type="SAM" id="Phobius"/>
    </source>
</evidence>
<dbReference type="RefSeq" id="WP_166697871.1">
    <property type="nucleotide sequence ID" value="NZ_JAAQTL010000001.1"/>
</dbReference>
<keyword evidence="1" id="KW-1133">Transmembrane helix</keyword>
<feature type="transmembrane region" description="Helical" evidence="1">
    <location>
        <begin position="119"/>
        <end position="140"/>
    </location>
</feature>
<dbReference type="Proteomes" id="UP000518878">
    <property type="component" value="Unassembled WGS sequence"/>
</dbReference>
<evidence type="ECO:0000313" key="2">
    <source>
        <dbReference type="EMBL" id="NID14144.1"/>
    </source>
</evidence>
<feature type="transmembrane region" description="Helical" evidence="1">
    <location>
        <begin position="91"/>
        <end position="113"/>
    </location>
</feature>
<reference evidence="2 3" key="1">
    <citation type="journal article" date="2006" name="Int. J. Syst. Evol. Microbiol.">
        <title>Dyella yeojuensis sp. nov., isolated from greenhouse soil in Korea.</title>
        <authorList>
            <person name="Kim B.Y."/>
            <person name="Weon H.Y."/>
            <person name="Lee K.H."/>
            <person name="Seok S.J."/>
            <person name="Kwon S.W."/>
            <person name="Go S.J."/>
            <person name="Stackebrandt E."/>
        </authorList>
    </citation>
    <scope>NUCLEOTIDE SEQUENCE [LARGE SCALE GENOMIC DNA]</scope>
    <source>
        <strain evidence="2 3">DSM 17673</strain>
    </source>
</reference>
<comment type="caution">
    <text evidence="2">The sequence shown here is derived from an EMBL/GenBank/DDBJ whole genome shotgun (WGS) entry which is preliminary data.</text>
</comment>
<keyword evidence="3" id="KW-1185">Reference proteome</keyword>
<feature type="transmembrane region" description="Helical" evidence="1">
    <location>
        <begin position="192"/>
        <end position="213"/>
    </location>
</feature>